<comment type="caution">
    <text evidence="3">The sequence shown here is derived from an EMBL/GenBank/DDBJ whole genome shotgun (WGS) entry which is preliminary data.</text>
</comment>
<dbReference type="EMBL" id="CAMPGE010019902">
    <property type="protein sequence ID" value="CAI2378204.1"/>
    <property type="molecule type" value="Genomic_DNA"/>
</dbReference>
<organism evidence="3 4">
    <name type="scientific">Euplotes crassus</name>
    <dbReference type="NCBI Taxonomy" id="5936"/>
    <lineage>
        <taxon>Eukaryota</taxon>
        <taxon>Sar</taxon>
        <taxon>Alveolata</taxon>
        <taxon>Ciliophora</taxon>
        <taxon>Intramacronucleata</taxon>
        <taxon>Spirotrichea</taxon>
        <taxon>Hypotrichia</taxon>
        <taxon>Euplotida</taxon>
        <taxon>Euplotidae</taxon>
        <taxon>Moneuplotes</taxon>
    </lineage>
</organism>
<feature type="transmembrane region" description="Helical" evidence="2">
    <location>
        <begin position="32"/>
        <end position="50"/>
    </location>
</feature>
<evidence type="ECO:0000313" key="4">
    <source>
        <dbReference type="Proteomes" id="UP001295684"/>
    </source>
</evidence>
<keyword evidence="2" id="KW-0812">Transmembrane</keyword>
<gene>
    <name evidence="3" type="ORF">ECRASSUSDP1_LOCUS19599</name>
</gene>
<name>A0AAD1XST6_EUPCR</name>
<evidence type="ECO:0000256" key="1">
    <source>
        <dbReference type="SAM" id="MobiDB-lite"/>
    </source>
</evidence>
<evidence type="ECO:0000256" key="2">
    <source>
        <dbReference type="SAM" id="Phobius"/>
    </source>
</evidence>
<accession>A0AAD1XST6</accession>
<feature type="region of interest" description="Disordered" evidence="1">
    <location>
        <begin position="1"/>
        <end position="22"/>
    </location>
</feature>
<dbReference type="Proteomes" id="UP001295684">
    <property type="component" value="Unassembled WGS sequence"/>
</dbReference>
<proteinExistence type="predicted"/>
<reference evidence="3" key="1">
    <citation type="submission" date="2023-07" db="EMBL/GenBank/DDBJ databases">
        <authorList>
            <consortium name="AG Swart"/>
            <person name="Singh M."/>
            <person name="Singh A."/>
            <person name="Seah K."/>
            <person name="Emmerich C."/>
        </authorList>
    </citation>
    <scope>NUCLEOTIDE SEQUENCE</scope>
    <source>
        <strain evidence="3">DP1</strain>
    </source>
</reference>
<sequence>MTSLEQNQDISNHGSSNGQMHKQQQKSRIPRYMLVWLGGIAAGIVTYLLIVNTPLNEMISQARAPIEDFVKENIPDYLFICILGVAALFVIYTCIRAPQFFKNARVNRNQEAGMGEKDWTRREEDKKFVKENRDIVHVISKEEHQQESGYDSPKMRMKFYQKSKTDKEKVEDSDYIPINMIHQSFVDSGRKN</sequence>
<dbReference type="AlphaFoldDB" id="A0AAD1XST6"/>
<protein>
    <submittedName>
        <fullName evidence="3">Uncharacterized protein</fullName>
    </submittedName>
</protein>
<feature type="transmembrane region" description="Helical" evidence="2">
    <location>
        <begin position="77"/>
        <end position="95"/>
    </location>
</feature>
<keyword evidence="4" id="KW-1185">Reference proteome</keyword>
<evidence type="ECO:0000313" key="3">
    <source>
        <dbReference type="EMBL" id="CAI2378204.1"/>
    </source>
</evidence>
<keyword evidence="2" id="KW-1133">Transmembrane helix</keyword>
<keyword evidence="2" id="KW-0472">Membrane</keyword>